<sequence length="182" mass="20385">MCKDFIVEKYDCSDWHVKVKNELRKIQLIFQKCEAAQRREAMEFQRLGDDARHIQGLGICNGIKIPIPDPIPITLPRACPDCEKKALEAAKRSREADLERIRTESQPQELPAAPGPAPKEGTDEVAGARMTEKFVIWDIGGGGREAWIKDDSDNEPKIKEESPDTSRPAGPSGSGKRHRSRK</sequence>
<organism evidence="2 3">
    <name type="scientific">Sclerotinia sclerotiorum (strain ATCC 18683 / 1980 / Ss-1)</name>
    <name type="common">White mold</name>
    <name type="synonym">Whetzelinia sclerotiorum</name>
    <dbReference type="NCBI Taxonomy" id="665079"/>
    <lineage>
        <taxon>Eukaryota</taxon>
        <taxon>Fungi</taxon>
        <taxon>Dikarya</taxon>
        <taxon>Ascomycota</taxon>
        <taxon>Pezizomycotina</taxon>
        <taxon>Leotiomycetes</taxon>
        <taxon>Helotiales</taxon>
        <taxon>Sclerotiniaceae</taxon>
        <taxon>Sclerotinia</taxon>
    </lineage>
</organism>
<feature type="region of interest" description="Disordered" evidence="1">
    <location>
        <begin position="143"/>
        <end position="182"/>
    </location>
</feature>
<dbReference type="OrthoDB" id="10518851at2759"/>
<feature type="region of interest" description="Disordered" evidence="1">
    <location>
        <begin position="90"/>
        <end position="129"/>
    </location>
</feature>
<dbReference type="RefSeq" id="XP_001585952.1">
    <property type="nucleotide sequence ID" value="XM_001585902.1"/>
</dbReference>
<reference evidence="3" key="1">
    <citation type="journal article" date="2017" name="Genome Biol. Evol.">
        <title>The complete genome sequence of the phytopathogenic fungus Sclerotinia sclerotiorum reveals insights into the genome architecture of broad host range pathogens.</title>
        <authorList>
            <person name="Derbyshire M."/>
            <person name="Denton-Giles M."/>
            <person name="Hegedus D."/>
            <person name="Seifbarghy S."/>
            <person name="Rollins J."/>
            <person name="van Kan J."/>
            <person name="Seidl M.F."/>
            <person name="Faino L."/>
            <person name="Mbengue M."/>
            <person name="Navaud O."/>
            <person name="Raffaele S."/>
            <person name="Hammond-Kosack K."/>
            <person name="Heard S."/>
            <person name="Oliver R."/>
        </authorList>
    </citation>
    <scope>NUCLEOTIDE SEQUENCE [LARGE SCALE GENOMIC DNA]</scope>
    <source>
        <strain evidence="3">ATCC 18683 / 1980 / Ss-1</strain>
    </source>
</reference>
<feature type="compositionally biased region" description="Basic and acidic residues" evidence="1">
    <location>
        <begin position="146"/>
        <end position="164"/>
    </location>
</feature>
<dbReference type="KEGG" id="ssl:SS1G_13044"/>
<protein>
    <submittedName>
        <fullName evidence="2">Uncharacterized protein</fullName>
    </submittedName>
</protein>
<proteinExistence type="predicted"/>
<accession>A0A1D9PXQ6</accession>
<dbReference type="AlphaFoldDB" id="A0A1D9PXQ6"/>
<dbReference type="EMBL" id="CP017815">
    <property type="protein sequence ID" value="APA07379.1"/>
    <property type="molecule type" value="Genomic_DNA"/>
</dbReference>
<evidence type="ECO:0000313" key="3">
    <source>
        <dbReference type="Proteomes" id="UP000177798"/>
    </source>
</evidence>
<feature type="compositionally biased region" description="Basic and acidic residues" evidence="1">
    <location>
        <begin position="90"/>
        <end position="103"/>
    </location>
</feature>
<evidence type="ECO:0000313" key="2">
    <source>
        <dbReference type="EMBL" id="APA07379.1"/>
    </source>
</evidence>
<dbReference type="Proteomes" id="UP000177798">
    <property type="component" value="Chromosome 2"/>
</dbReference>
<name>A0A1D9PXQ6_SCLS1</name>
<evidence type="ECO:0000256" key="1">
    <source>
        <dbReference type="SAM" id="MobiDB-lite"/>
    </source>
</evidence>
<dbReference type="VEuPathDB" id="FungiDB:sscle_02g021490"/>
<gene>
    <name evidence="2" type="ORF">sscle_02g021490</name>
</gene>